<gene>
    <name evidence="3" type="ORF">SmJEL517_g00117</name>
</gene>
<dbReference type="SMART" id="SM00546">
    <property type="entry name" value="CUE"/>
    <property type="match status" value="1"/>
</dbReference>
<evidence type="ECO:0000313" key="3">
    <source>
        <dbReference type="EMBL" id="TPX38330.1"/>
    </source>
</evidence>
<reference evidence="3 4" key="1">
    <citation type="journal article" date="2019" name="Sci. Rep.">
        <title>Comparative genomics of chytrid fungi reveal insights into the obligate biotrophic and pathogenic lifestyle of Synchytrium endobioticum.</title>
        <authorList>
            <person name="van de Vossenberg B.T.L.H."/>
            <person name="Warris S."/>
            <person name="Nguyen H.D.T."/>
            <person name="van Gent-Pelzer M.P.E."/>
            <person name="Joly D.L."/>
            <person name="van de Geest H.C."/>
            <person name="Bonants P.J.M."/>
            <person name="Smith D.S."/>
            <person name="Levesque C.A."/>
            <person name="van der Lee T.A.J."/>
        </authorList>
    </citation>
    <scope>NUCLEOTIDE SEQUENCE [LARGE SCALE GENOMIC DNA]</scope>
    <source>
        <strain evidence="3 4">JEL517</strain>
    </source>
</reference>
<feature type="compositionally biased region" description="Low complexity" evidence="1">
    <location>
        <begin position="184"/>
        <end position="193"/>
    </location>
</feature>
<dbReference type="EMBL" id="QEAO01000001">
    <property type="protein sequence ID" value="TPX38330.1"/>
    <property type="molecule type" value="Genomic_DNA"/>
</dbReference>
<keyword evidence="4" id="KW-1185">Reference proteome</keyword>
<feature type="region of interest" description="Disordered" evidence="1">
    <location>
        <begin position="140"/>
        <end position="203"/>
    </location>
</feature>
<evidence type="ECO:0000313" key="4">
    <source>
        <dbReference type="Proteomes" id="UP000319731"/>
    </source>
</evidence>
<sequence>METLKAMFPTVDEEVAQSILDDEHGNVENAVQKLLALTDPEAQAREAVRTPTAPQGVVSEDERLARALADEDYARHLQESEQHHPQRGPMDEGETPILDKIEAGALVAGDAVKKGFLAALAGGKELYTKIKAEASKHGVNMPAVGGASRPGQGWGESTQAEEPPLVRKGDMTPPALPHRDDEPAAAPVVAASASPPPPAPAKAASQTVVPAAVAKPPPAAVSPVVAKAAASTPVVAATAPTPVAKSVPAATAAPVSAPTTTTAAKKVVDPFETL</sequence>
<dbReference type="SUPFAM" id="SSF46934">
    <property type="entry name" value="UBA-like"/>
    <property type="match status" value="1"/>
</dbReference>
<dbReference type="RefSeq" id="XP_031028044.1">
    <property type="nucleotide sequence ID" value="XM_031166047.1"/>
</dbReference>
<dbReference type="Proteomes" id="UP000319731">
    <property type="component" value="Unassembled WGS sequence"/>
</dbReference>
<dbReference type="InterPro" id="IPR009060">
    <property type="entry name" value="UBA-like_sf"/>
</dbReference>
<dbReference type="InterPro" id="IPR003892">
    <property type="entry name" value="CUE"/>
</dbReference>
<comment type="caution">
    <text evidence="3">The sequence shown here is derived from an EMBL/GenBank/DDBJ whole genome shotgun (WGS) entry which is preliminary data.</text>
</comment>
<dbReference type="AlphaFoldDB" id="A0A507C9S1"/>
<dbReference type="OrthoDB" id="9942608at2759"/>
<dbReference type="PROSITE" id="PS51140">
    <property type="entry name" value="CUE"/>
    <property type="match status" value="1"/>
</dbReference>
<accession>A0A507C9S1</accession>
<feature type="domain" description="CUE" evidence="2">
    <location>
        <begin position="1"/>
        <end position="39"/>
    </location>
</feature>
<dbReference type="GeneID" id="42001344"/>
<evidence type="ECO:0000259" key="2">
    <source>
        <dbReference type="PROSITE" id="PS51140"/>
    </source>
</evidence>
<protein>
    <recommendedName>
        <fullName evidence="2">CUE domain-containing protein</fullName>
    </recommendedName>
</protein>
<dbReference type="CDD" id="cd14279">
    <property type="entry name" value="CUE"/>
    <property type="match status" value="1"/>
</dbReference>
<dbReference type="Gene3D" id="1.10.8.10">
    <property type="entry name" value="DNA helicase RuvA subunit, C-terminal domain"/>
    <property type="match status" value="1"/>
</dbReference>
<proteinExistence type="predicted"/>
<organism evidence="3 4">
    <name type="scientific">Synchytrium microbalum</name>
    <dbReference type="NCBI Taxonomy" id="1806994"/>
    <lineage>
        <taxon>Eukaryota</taxon>
        <taxon>Fungi</taxon>
        <taxon>Fungi incertae sedis</taxon>
        <taxon>Chytridiomycota</taxon>
        <taxon>Chytridiomycota incertae sedis</taxon>
        <taxon>Chytridiomycetes</taxon>
        <taxon>Synchytriales</taxon>
        <taxon>Synchytriaceae</taxon>
        <taxon>Synchytrium</taxon>
    </lineage>
</organism>
<dbReference type="Pfam" id="PF02845">
    <property type="entry name" value="CUE"/>
    <property type="match status" value="1"/>
</dbReference>
<dbReference type="GO" id="GO:0043130">
    <property type="term" value="F:ubiquitin binding"/>
    <property type="evidence" value="ECO:0007669"/>
    <property type="project" value="InterPro"/>
</dbReference>
<evidence type="ECO:0000256" key="1">
    <source>
        <dbReference type="SAM" id="MobiDB-lite"/>
    </source>
</evidence>
<name>A0A507C9S1_9FUNG</name>